<evidence type="ECO:0000256" key="5">
    <source>
        <dbReference type="ARBA" id="ARBA00007103"/>
    </source>
</evidence>
<name>A0A5K7ZJ34_9BACT</name>
<evidence type="ECO:0000256" key="11">
    <source>
        <dbReference type="ARBA" id="ARBA00022723"/>
    </source>
</evidence>
<dbReference type="Proteomes" id="UP000425960">
    <property type="component" value="Chromosome"/>
</dbReference>
<dbReference type="FunFam" id="3.40.50.1100:FF:000006">
    <property type="entry name" value="Cysteine synthase"/>
    <property type="match status" value="1"/>
</dbReference>
<dbReference type="Pfam" id="PF23493">
    <property type="entry name" value="CysS_C"/>
    <property type="match status" value="1"/>
</dbReference>
<dbReference type="SUPFAM" id="SSF52374">
    <property type="entry name" value="Nucleotidylyl transferase"/>
    <property type="match status" value="1"/>
</dbReference>
<organism evidence="24 25">
    <name type="scientific">Desulfosarcina ovata subsp. sediminis</name>
    <dbReference type="NCBI Taxonomy" id="885957"/>
    <lineage>
        <taxon>Bacteria</taxon>
        <taxon>Pseudomonadati</taxon>
        <taxon>Thermodesulfobacteriota</taxon>
        <taxon>Desulfobacteria</taxon>
        <taxon>Desulfobacterales</taxon>
        <taxon>Desulfosarcinaceae</taxon>
        <taxon>Desulfosarcina</taxon>
    </lineage>
</organism>
<dbReference type="HAMAP" id="MF_00041">
    <property type="entry name" value="Cys_tRNA_synth"/>
    <property type="match status" value="1"/>
</dbReference>
<evidence type="ECO:0000256" key="16">
    <source>
        <dbReference type="ARBA" id="ARBA00022917"/>
    </source>
</evidence>
<dbReference type="EC" id="6.1.1.16" evidence="20"/>
<gene>
    <name evidence="20" type="primary">cysS</name>
    <name evidence="24" type="ORF">DSCO28_27180</name>
</gene>
<feature type="binding site" evidence="21">
    <location>
        <position position="259"/>
    </location>
    <ligand>
        <name>pyridoxal 5'-phosphate</name>
        <dbReference type="ChEBI" id="CHEBI:597326"/>
    </ligand>
</feature>
<evidence type="ECO:0000256" key="12">
    <source>
        <dbReference type="ARBA" id="ARBA00022741"/>
    </source>
</evidence>
<comment type="cofactor">
    <cofactor evidence="20">
        <name>Zn(2+)</name>
        <dbReference type="ChEBI" id="CHEBI:29105"/>
    </cofactor>
    <text evidence="20">Binds 1 zinc ion per subunit.</text>
</comment>
<feature type="binding site" evidence="20">
    <location>
        <position position="515"/>
    </location>
    <ligand>
        <name>Zn(2+)</name>
        <dbReference type="ChEBI" id="CHEBI:29105"/>
    </ligand>
</feature>
<dbReference type="NCBIfam" id="TIGR01136">
    <property type="entry name" value="cysKM"/>
    <property type="match status" value="1"/>
</dbReference>
<dbReference type="GO" id="GO:0005829">
    <property type="term" value="C:cytosol"/>
    <property type="evidence" value="ECO:0007669"/>
    <property type="project" value="TreeGrafter"/>
</dbReference>
<dbReference type="PANTHER" id="PTHR10890">
    <property type="entry name" value="CYSTEINYL-TRNA SYNTHETASE"/>
    <property type="match status" value="1"/>
</dbReference>
<comment type="catalytic activity">
    <reaction evidence="20">
        <text>tRNA(Cys) + L-cysteine + ATP = L-cysteinyl-tRNA(Cys) + AMP + diphosphate</text>
        <dbReference type="Rhea" id="RHEA:17773"/>
        <dbReference type="Rhea" id="RHEA-COMP:9661"/>
        <dbReference type="Rhea" id="RHEA-COMP:9679"/>
        <dbReference type="ChEBI" id="CHEBI:30616"/>
        <dbReference type="ChEBI" id="CHEBI:33019"/>
        <dbReference type="ChEBI" id="CHEBI:35235"/>
        <dbReference type="ChEBI" id="CHEBI:78442"/>
        <dbReference type="ChEBI" id="CHEBI:78517"/>
        <dbReference type="ChEBI" id="CHEBI:456215"/>
        <dbReference type="EC" id="6.1.1.16"/>
    </reaction>
</comment>
<evidence type="ECO:0000256" key="1">
    <source>
        <dbReference type="ARBA" id="ARBA00001933"/>
    </source>
</evidence>
<dbReference type="SMART" id="SM00840">
    <property type="entry name" value="DALR_2"/>
    <property type="match status" value="1"/>
</dbReference>
<keyword evidence="16 20" id="KW-0648">Protein biosynthesis</keyword>
<evidence type="ECO:0000256" key="6">
    <source>
        <dbReference type="ARBA" id="ARBA00011245"/>
    </source>
</evidence>
<dbReference type="NCBIfam" id="TIGR00435">
    <property type="entry name" value="cysS"/>
    <property type="match status" value="1"/>
</dbReference>
<dbReference type="Gene3D" id="3.40.50.1100">
    <property type="match status" value="2"/>
</dbReference>
<dbReference type="PRINTS" id="PR00983">
    <property type="entry name" value="TRNASYNTHCYS"/>
</dbReference>
<dbReference type="InterPro" id="IPR009080">
    <property type="entry name" value="tRNAsynth_Ia_anticodon-bd"/>
</dbReference>
<keyword evidence="15 21" id="KW-0663">Pyridoxal phosphate</keyword>
<comment type="similarity">
    <text evidence="5">Belongs to the cysteine synthase/cystathionine beta-synthase family.</text>
</comment>
<evidence type="ECO:0000256" key="9">
    <source>
        <dbReference type="ARBA" id="ARBA00022605"/>
    </source>
</evidence>
<comment type="pathway">
    <text evidence="3">Amino-acid biosynthesis; L-cysteine biosynthesis; L-cysteine from L-serine: step 2/2.</text>
</comment>
<dbReference type="GO" id="GO:0008270">
    <property type="term" value="F:zinc ion binding"/>
    <property type="evidence" value="ECO:0007669"/>
    <property type="project" value="UniProtKB-UniRule"/>
</dbReference>
<comment type="caution">
    <text evidence="20">Lacks conserved residue(s) required for the propagation of feature annotation.</text>
</comment>
<dbReference type="InterPro" id="IPR032678">
    <property type="entry name" value="tRNA-synt_1_cat_dom"/>
</dbReference>
<dbReference type="InterPro" id="IPR005856">
    <property type="entry name" value="Cys_synth"/>
</dbReference>
<keyword evidence="9" id="KW-0028">Amino-acid biosynthesis</keyword>
<evidence type="ECO:0000313" key="25">
    <source>
        <dbReference type="Proteomes" id="UP000425960"/>
    </source>
</evidence>
<keyword evidence="11 20" id="KW-0479">Metal-binding</keyword>
<dbReference type="GO" id="GO:0004124">
    <property type="term" value="F:cysteine synthase activity"/>
    <property type="evidence" value="ECO:0007669"/>
    <property type="project" value="UniProtKB-EC"/>
</dbReference>
<feature type="binding site" evidence="21">
    <location>
        <begin position="178"/>
        <end position="182"/>
    </location>
    <ligand>
        <name>pyridoxal 5'-phosphate</name>
        <dbReference type="ChEBI" id="CHEBI:597326"/>
    </ligand>
</feature>
<dbReference type="SUPFAM" id="SSF47323">
    <property type="entry name" value="Anticodon-binding domain of a subclass of class I aminoacyl-tRNA synthetases"/>
    <property type="match status" value="1"/>
</dbReference>
<comment type="subcellular location">
    <subcellularLocation>
        <location evidence="2 20">Cytoplasm</location>
    </subcellularLocation>
</comment>
<dbReference type="InterPro" id="IPR036052">
    <property type="entry name" value="TrpB-like_PALP_sf"/>
</dbReference>
<evidence type="ECO:0000256" key="20">
    <source>
        <dbReference type="HAMAP-Rule" id="MF_00041"/>
    </source>
</evidence>
<proteinExistence type="inferred from homology"/>
<evidence type="ECO:0000313" key="24">
    <source>
        <dbReference type="EMBL" id="BBO82152.1"/>
    </source>
</evidence>
<evidence type="ECO:0000256" key="10">
    <source>
        <dbReference type="ARBA" id="ARBA00022679"/>
    </source>
</evidence>
<evidence type="ECO:0000256" key="14">
    <source>
        <dbReference type="ARBA" id="ARBA00022840"/>
    </source>
</evidence>
<evidence type="ECO:0000256" key="7">
    <source>
        <dbReference type="ARBA" id="ARBA00022490"/>
    </source>
</evidence>
<dbReference type="Pfam" id="PF01406">
    <property type="entry name" value="tRNA-synt_1e"/>
    <property type="match status" value="1"/>
</dbReference>
<evidence type="ECO:0000256" key="22">
    <source>
        <dbReference type="PIRSR" id="PIRSR605856-51"/>
    </source>
</evidence>
<feature type="binding site" evidence="20">
    <location>
        <position position="330"/>
    </location>
    <ligand>
        <name>Zn(2+)</name>
        <dbReference type="ChEBI" id="CHEBI:29105"/>
    </ligand>
</feature>
<reference evidence="24 25" key="1">
    <citation type="submission" date="2019-11" db="EMBL/GenBank/DDBJ databases">
        <title>Comparative genomics of hydrocarbon-degrading Desulfosarcina strains.</title>
        <authorList>
            <person name="Watanabe M."/>
            <person name="Kojima H."/>
            <person name="Fukui M."/>
        </authorList>
    </citation>
    <scope>NUCLEOTIDE SEQUENCE [LARGE SCALE GENOMIC DNA]</scope>
    <source>
        <strain evidence="24 25">28bB2T</strain>
    </source>
</reference>
<feature type="domain" description="Cysteinyl-tRNA synthetase class Ia DALR" evidence="23">
    <location>
        <begin position="654"/>
        <end position="718"/>
    </location>
</feature>
<dbReference type="Pfam" id="PF00291">
    <property type="entry name" value="PALP"/>
    <property type="match status" value="1"/>
</dbReference>
<evidence type="ECO:0000256" key="3">
    <source>
        <dbReference type="ARBA" id="ARBA00004962"/>
    </source>
</evidence>
<evidence type="ECO:0000256" key="21">
    <source>
        <dbReference type="PIRSR" id="PIRSR605856-50"/>
    </source>
</evidence>
<evidence type="ECO:0000256" key="13">
    <source>
        <dbReference type="ARBA" id="ARBA00022833"/>
    </source>
</evidence>
<dbReference type="EMBL" id="AP021876">
    <property type="protein sequence ID" value="BBO82152.1"/>
    <property type="molecule type" value="Genomic_DNA"/>
</dbReference>
<evidence type="ECO:0000259" key="23">
    <source>
        <dbReference type="SMART" id="SM00840"/>
    </source>
</evidence>
<evidence type="ECO:0000256" key="19">
    <source>
        <dbReference type="ARBA" id="ARBA00047931"/>
    </source>
</evidence>
<dbReference type="InterPro" id="IPR024909">
    <property type="entry name" value="Cys-tRNA/MSH_ligase"/>
</dbReference>
<dbReference type="SUPFAM" id="SSF53686">
    <property type="entry name" value="Tryptophan synthase beta subunit-like PLP-dependent enzymes"/>
    <property type="match status" value="1"/>
</dbReference>
<dbReference type="GO" id="GO:0005524">
    <property type="term" value="F:ATP binding"/>
    <property type="evidence" value="ECO:0007669"/>
    <property type="project" value="UniProtKB-UniRule"/>
</dbReference>
<keyword evidence="18" id="KW-0198">Cysteine biosynthesis</keyword>
<evidence type="ECO:0000256" key="2">
    <source>
        <dbReference type="ARBA" id="ARBA00004496"/>
    </source>
</evidence>
<dbReference type="GO" id="GO:0006423">
    <property type="term" value="P:cysteinyl-tRNA aminoacylation"/>
    <property type="evidence" value="ECO:0007669"/>
    <property type="project" value="UniProtKB-UniRule"/>
</dbReference>
<dbReference type="InterPro" id="IPR015803">
    <property type="entry name" value="Cys-tRNA-ligase"/>
</dbReference>
<dbReference type="Pfam" id="PF09190">
    <property type="entry name" value="DALR_2"/>
    <property type="match status" value="1"/>
</dbReference>
<dbReference type="UniPathway" id="UPA00136">
    <property type="reaction ID" value="UER00200"/>
</dbReference>
<keyword evidence="12 20" id="KW-0547">Nucleotide-binding</keyword>
<comment type="similarity">
    <text evidence="4 20">Belongs to the class-I aminoacyl-tRNA synthetase family.</text>
</comment>
<dbReference type="Gene3D" id="1.20.120.1910">
    <property type="entry name" value="Cysteine-tRNA ligase, C-terminal anti-codon recognition domain"/>
    <property type="match status" value="1"/>
</dbReference>
<dbReference type="PROSITE" id="PS00901">
    <property type="entry name" value="CYS_SYNTHASE"/>
    <property type="match status" value="1"/>
</dbReference>
<dbReference type="AlphaFoldDB" id="A0A5K7ZJ34"/>
<feature type="binding site" evidence="20">
    <location>
        <position position="544"/>
    </location>
    <ligand>
        <name>Zn(2+)</name>
        <dbReference type="ChEBI" id="CHEBI:29105"/>
    </ligand>
</feature>
<comment type="cofactor">
    <cofactor evidence="1 21">
        <name>pyridoxal 5'-phosphate</name>
        <dbReference type="ChEBI" id="CHEBI:597326"/>
    </cofactor>
</comment>
<dbReference type="InterPro" id="IPR001926">
    <property type="entry name" value="TrpB-like_PALP"/>
</dbReference>
<evidence type="ECO:0000256" key="8">
    <source>
        <dbReference type="ARBA" id="ARBA00022598"/>
    </source>
</evidence>
<dbReference type="RefSeq" id="WP_155322682.1">
    <property type="nucleotide sequence ID" value="NZ_AP021876.1"/>
</dbReference>
<dbReference type="InterPro" id="IPR015273">
    <property type="entry name" value="Cys-tRNA-synt_Ia_DALR"/>
</dbReference>
<feature type="modified residue" description="N6-(pyridoxal phosphate)lysine" evidence="22">
    <location>
        <position position="43"/>
    </location>
</feature>
<evidence type="ECO:0000256" key="15">
    <source>
        <dbReference type="ARBA" id="ARBA00022898"/>
    </source>
</evidence>
<evidence type="ECO:0000256" key="4">
    <source>
        <dbReference type="ARBA" id="ARBA00005594"/>
    </source>
</evidence>
<evidence type="ECO:0000256" key="18">
    <source>
        <dbReference type="ARBA" id="ARBA00023192"/>
    </source>
</evidence>
<protein>
    <recommendedName>
        <fullName evidence="20">Cysteine--tRNA ligase</fullName>
        <ecNumber evidence="20">6.1.1.16</ecNumber>
    </recommendedName>
    <alternativeName>
        <fullName evidence="20">Cysteinyl-tRNA synthetase</fullName>
        <shortName evidence="20">CysRS</shortName>
    </alternativeName>
</protein>
<feature type="binding site" evidence="21">
    <location>
        <position position="73"/>
    </location>
    <ligand>
        <name>pyridoxal 5'-phosphate</name>
        <dbReference type="ChEBI" id="CHEBI:597326"/>
    </ligand>
</feature>
<keyword evidence="10" id="KW-0808">Transferase</keyword>
<dbReference type="KEGG" id="dov:DSCO28_27180"/>
<keyword evidence="7 20" id="KW-0963">Cytoplasm</keyword>
<sequence>MTTHSVLDHIGNTPMVEIHHLNPNPKVRILAKLEYLNPGGSIKDRPALSMIEAGERSGELKPGKTVIEATSGNTGIGLAMVCSVKGYRLLLAMSEAASVERQKILRARGAEILLTPGHLGTDGAIEEVYRLARENPDTYFMTDQYNNPANWQAHYHGTAVEIWEQTGGALTHLVATMGTSGTLMGLSRRLKEFNDTIRIIGVEPYLGHRLQGLKNMKEAYQPEIFDKHQLDEKVNVEDEPAFEMTRRLAREEGLMVGMSSGAAMLVATQVAGTLESGTVVVIFPDGGERYLSTPLFDVQEKIDLVLFNTMTRKKERFLPVNPGKVAMYACGPTAHDRMHVGEARRFVFNDLLARYLAYRGYAVKQVMNITDLDDKTIEGSEAAGMSLEDFTGMHIEAFHRDLATLGVRPANHYPKASEHVDDMVHLAERLVKKGYAYEKLRSIYFDISRFKDYGRLSGVDINKIRIGATVDLEEYEKDNPRDFTLLKRTRLSELKRGIYTKTDWGNMRPSWHLQCAAMSMHYLGDNYDIHCAGRELVFPHHENEIAIAGALTGKSLARYWIHCDRVLVDGKKVAETGDRLTVQSLLDMGFSGREIRYWLISVNYRKPVIFSVARLDRARKTLARLDACIRALKGVRGGTPYAELDQLCYDIKNGFTTAMDDDLNISAALAVLFTVVKRINTLILDGDIDAAGAQKVLEALARINTVIHIFDFEDEIRDPAVQQLIDQRDRARQEKDWALADRLRDQLLAMGVVLRDEKTGA</sequence>
<dbReference type="CDD" id="cd01561">
    <property type="entry name" value="CBS_like"/>
    <property type="match status" value="1"/>
</dbReference>
<dbReference type="Gene3D" id="3.40.50.620">
    <property type="entry name" value="HUPs"/>
    <property type="match status" value="1"/>
</dbReference>
<feature type="binding site" evidence="20">
    <location>
        <position position="540"/>
    </location>
    <ligand>
        <name>Zn(2+)</name>
        <dbReference type="ChEBI" id="CHEBI:29105"/>
    </ligand>
</feature>
<keyword evidence="13 20" id="KW-0862">Zinc</keyword>
<dbReference type="InterPro" id="IPR056411">
    <property type="entry name" value="CysS_C"/>
</dbReference>
<dbReference type="InterPro" id="IPR014729">
    <property type="entry name" value="Rossmann-like_a/b/a_fold"/>
</dbReference>
<keyword evidence="8 20" id="KW-0436">Ligase</keyword>
<dbReference type="GO" id="GO:0004817">
    <property type="term" value="F:cysteine-tRNA ligase activity"/>
    <property type="evidence" value="ECO:0007669"/>
    <property type="project" value="UniProtKB-UniRule"/>
</dbReference>
<comment type="catalytic activity">
    <reaction evidence="19">
        <text>O-acetyl-L-serine + hydrogen sulfide = L-cysteine + acetate</text>
        <dbReference type="Rhea" id="RHEA:14829"/>
        <dbReference type="ChEBI" id="CHEBI:29919"/>
        <dbReference type="ChEBI" id="CHEBI:30089"/>
        <dbReference type="ChEBI" id="CHEBI:35235"/>
        <dbReference type="ChEBI" id="CHEBI:58340"/>
        <dbReference type="EC" id="2.5.1.47"/>
    </reaction>
</comment>
<dbReference type="GO" id="GO:0006535">
    <property type="term" value="P:cysteine biosynthetic process from serine"/>
    <property type="evidence" value="ECO:0007669"/>
    <property type="project" value="InterPro"/>
</dbReference>
<dbReference type="PANTHER" id="PTHR10890:SF3">
    <property type="entry name" value="CYSTEINE--TRNA LIGASE, CYTOPLASMIC"/>
    <property type="match status" value="1"/>
</dbReference>
<dbReference type="InterPro" id="IPR001216">
    <property type="entry name" value="P-phosphate_BS"/>
</dbReference>
<comment type="subunit">
    <text evidence="6 20">Monomer.</text>
</comment>
<keyword evidence="14 20" id="KW-0067">ATP-binding</keyword>
<keyword evidence="17 20" id="KW-0030">Aminoacyl-tRNA synthetase</keyword>
<evidence type="ECO:0000256" key="17">
    <source>
        <dbReference type="ARBA" id="ARBA00023146"/>
    </source>
</evidence>
<accession>A0A5K7ZJ34</accession>